<keyword evidence="2" id="KW-1185">Reference proteome</keyword>
<evidence type="ECO:0000313" key="1">
    <source>
        <dbReference type="EMBL" id="GGJ64870.1"/>
    </source>
</evidence>
<comment type="caution">
    <text evidence="1">The sequence shown here is derived from an EMBL/GenBank/DDBJ whole genome shotgun (WGS) entry which is preliminary data.</text>
</comment>
<evidence type="ECO:0008006" key="3">
    <source>
        <dbReference type="Google" id="ProtNLM"/>
    </source>
</evidence>
<proteinExistence type="predicted"/>
<dbReference type="EMBL" id="BMPN01000004">
    <property type="protein sequence ID" value="GGJ64870.1"/>
    <property type="molecule type" value="Genomic_DNA"/>
</dbReference>
<dbReference type="NCBIfam" id="NF005841">
    <property type="entry name" value="PRK07758.1"/>
    <property type="match status" value="1"/>
</dbReference>
<dbReference type="Proteomes" id="UP000634435">
    <property type="component" value="Unassembled WGS sequence"/>
</dbReference>
<evidence type="ECO:0000313" key="2">
    <source>
        <dbReference type="Proteomes" id="UP000634435"/>
    </source>
</evidence>
<gene>
    <name evidence="1" type="ORF">GCM10007111_28420</name>
</gene>
<reference evidence="2" key="1">
    <citation type="journal article" date="2019" name="Int. J. Syst. Evol. Microbiol.">
        <title>The Global Catalogue of Microorganisms (GCM) 10K type strain sequencing project: providing services to taxonomists for standard genome sequencing and annotation.</title>
        <authorList>
            <consortium name="The Broad Institute Genomics Platform"/>
            <consortium name="The Broad Institute Genome Sequencing Center for Infectious Disease"/>
            <person name="Wu L."/>
            <person name="Ma J."/>
        </authorList>
    </citation>
    <scope>NUCLEOTIDE SEQUENCE [LARGE SCALE GENOMIC DNA]</scope>
    <source>
        <strain evidence="2">JCM 30071</strain>
    </source>
</reference>
<protein>
    <recommendedName>
        <fullName evidence="3">RNA polymerase alpha subunit C-terminal domain-containing protein</fullName>
    </recommendedName>
</protein>
<accession>A0ABQ2DQH8</accession>
<dbReference type="SUPFAM" id="SSF47789">
    <property type="entry name" value="C-terminal domain of RNA polymerase alpha subunit"/>
    <property type="match status" value="1"/>
</dbReference>
<dbReference type="Gene3D" id="1.10.150.20">
    <property type="entry name" value="5' to 3' exonuclease, C-terminal subdomain"/>
    <property type="match status" value="1"/>
</dbReference>
<name>A0ABQ2DQH8_9BACI</name>
<organism evidence="1 2">
    <name type="scientific">Virgibacillus kapii</name>
    <dbReference type="NCBI Taxonomy" id="1638645"/>
    <lineage>
        <taxon>Bacteria</taxon>
        <taxon>Bacillati</taxon>
        <taxon>Bacillota</taxon>
        <taxon>Bacilli</taxon>
        <taxon>Bacillales</taxon>
        <taxon>Bacillaceae</taxon>
        <taxon>Virgibacillus</taxon>
    </lineage>
</organism>
<sequence>MINSRKTLRTCEQGHSYYKSSDCPVCPICEQERKPKNGFLSLLSAPARRALENNNITSLQQLSQYSEAEILLFHGIGPSSIPKLKQSLEENGLSFKKVESK</sequence>